<reference evidence="2 3" key="1">
    <citation type="journal article" date="2012" name="J. Bacteriol.">
        <title>Genome Sequence of Blastococcus saxobsidens DD2, a Stone-Inhabiting Bacterium.</title>
        <authorList>
            <person name="Chouaia B."/>
            <person name="Crotti E."/>
            <person name="Brusetti L."/>
            <person name="Daffonchio D."/>
            <person name="Essoussi I."/>
            <person name="Nouioui I."/>
            <person name="Sbissi I."/>
            <person name="Ghodhbane-Gtari F."/>
            <person name="Gtari M."/>
            <person name="Vacherie B."/>
            <person name="Barbe V."/>
            <person name="Medigue C."/>
            <person name="Gury J."/>
            <person name="Pujic P."/>
            <person name="Normand P."/>
        </authorList>
    </citation>
    <scope>NUCLEOTIDE SEQUENCE [LARGE SCALE GENOMIC DNA]</scope>
    <source>
        <strain evidence="2 3">DD2</strain>
    </source>
</reference>
<keyword evidence="3" id="KW-1185">Reference proteome</keyword>
<dbReference type="OrthoDB" id="3541690at2"/>
<protein>
    <submittedName>
        <fullName evidence="2">Uncharacterized protein</fullName>
    </submittedName>
</protein>
<dbReference type="KEGG" id="bsd:BLASA_3635"/>
<dbReference type="eggNOG" id="ENOG5032S7P">
    <property type="taxonomic scope" value="Bacteria"/>
</dbReference>
<name>H6RUX2_BLASD</name>
<gene>
    <name evidence="2" type="ordered locus">BLASA_3635</name>
</gene>
<feature type="region of interest" description="Disordered" evidence="1">
    <location>
        <begin position="206"/>
        <end position="258"/>
    </location>
</feature>
<evidence type="ECO:0000313" key="3">
    <source>
        <dbReference type="Proteomes" id="UP000007517"/>
    </source>
</evidence>
<proteinExistence type="predicted"/>
<accession>H6RUX2</accession>
<feature type="compositionally biased region" description="Low complexity" evidence="1">
    <location>
        <begin position="206"/>
        <end position="222"/>
    </location>
</feature>
<dbReference type="STRING" id="1146883.BLASA_3635"/>
<dbReference type="EMBL" id="FO117623">
    <property type="protein sequence ID" value="CCG04494.1"/>
    <property type="molecule type" value="Genomic_DNA"/>
</dbReference>
<reference evidence="3" key="2">
    <citation type="submission" date="2012-02" db="EMBL/GenBank/DDBJ databases">
        <title>Complete genome sequence of Blastococcus saxobsidens strain DD2.</title>
        <authorList>
            <person name="Genoscope."/>
        </authorList>
    </citation>
    <scope>NUCLEOTIDE SEQUENCE [LARGE SCALE GENOMIC DNA]</scope>
    <source>
        <strain evidence="3">DD2</strain>
    </source>
</reference>
<feature type="compositionally biased region" description="Basic and acidic residues" evidence="1">
    <location>
        <begin position="223"/>
        <end position="253"/>
    </location>
</feature>
<dbReference type="Proteomes" id="UP000007517">
    <property type="component" value="Chromosome"/>
</dbReference>
<evidence type="ECO:0000313" key="2">
    <source>
        <dbReference type="EMBL" id="CCG04494.1"/>
    </source>
</evidence>
<evidence type="ECO:0000256" key="1">
    <source>
        <dbReference type="SAM" id="MobiDB-lite"/>
    </source>
</evidence>
<dbReference type="HOGENOM" id="CLU_061970_2_0_11"/>
<sequence>MTGPVADRPSVCAGVQFWAQNCASAHTVGSLASFPRVDLDETAGELYQVPPEEFVAVRAARQDEAKAVGDRALAKAIGALPKPSTAAWVCNLLVRAHRAEIDGLVELGDLLRDAQQNLAGDELKALNRQRAQLLTALTRQAGALARVRGHVVSTTIAGQVEETLRAAMSDPEAGEALLGGRLTSAMSYSGLGGATGRPELRLVPPAEPAARPARASSQPAVRKGPDPEAAADRRRREQEERRRAAEERRRRELSTAQQAAEEARVVAEEAQVALAEHRRATEQLATRRAELQARAEALAGQLAEAEREAGAAVAALKREERRRTAAEREAADAAAAHDAAVARVAELAAGD</sequence>
<dbReference type="AlphaFoldDB" id="H6RUX2"/>
<organism evidence="2 3">
    <name type="scientific">Blastococcus saxobsidens (strain DD2)</name>
    <dbReference type="NCBI Taxonomy" id="1146883"/>
    <lineage>
        <taxon>Bacteria</taxon>
        <taxon>Bacillati</taxon>
        <taxon>Actinomycetota</taxon>
        <taxon>Actinomycetes</taxon>
        <taxon>Geodermatophilales</taxon>
        <taxon>Geodermatophilaceae</taxon>
        <taxon>Blastococcus</taxon>
    </lineage>
</organism>